<evidence type="ECO:0000259" key="10">
    <source>
        <dbReference type="Pfam" id="PF07730"/>
    </source>
</evidence>
<keyword evidence="12" id="KW-1185">Reference proteome</keyword>
<evidence type="ECO:0000256" key="9">
    <source>
        <dbReference type="SAM" id="Phobius"/>
    </source>
</evidence>
<proteinExistence type="predicted"/>
<dbReference type="Pfam" id="PF07730">
    <property type="entry name" value="HisKA_3"/>
    <property type="match status" value="1"/>
</dbReference>
<feature type="coiled-coil region" evidence="8">
    <location>
        <begin position="81"/>
        <end position="108"/>
    </location>
</feature>
<feature type="transmembrane region" description="Helical" evidence="9">
    <location>
        <begin position="55"/>
        <end position="78"/>
    </location>
</feature>
<dbReference type="PANTHER" id="PTHR24421">
    <property type="entry name" value="NITRATE/NITRITE SENSOR PROTEIN NARX-RELATED"/>
    <property type="match status" value="1"/>
</dbReference>
<evidence type="ECO:0000256" key="3">
    <source>
        <dbReference type="ARBA" id="ARBA00022553"/>
    </source>
</evidence>
<feature type="non-terminal residue" evidence="11">
    <location>
        <position position="225"/>
    </location>
</feature>
<reference evidence="11" key="1">
    <citation type="submission" date="2022-03" db="EMBL/GenBank/DDBJ databases">
        <title>Draft genome sequence of Aduncisulcus paluster, a free-living microaerophilic Fornicata.</title>
        <authorList>
            <person name="Yuyama I."/>
            <person name="Kume K."/>
            <person name="Tamura T."/>
            <person name="Inagaki Y."/>
            <person name="Hashimoto T."/>
        </authorList>
    </citation>
    <scope>NUCLEOTIDE SEQUENCE</scope>
    <source>
        <strain evidence="11">NY0171</strain>
    </source>
</reference>
<protein>
    <recommendedName>
        <fullName evidence="2">histidine kinase</fullName>
        <ecNumber evidence="2">2.7.13.3</ecNumber>
    </recommendedName>
</protein>
<keyword evidence="9" id="KW-1133">Transmembrane helix</keyword>
<name>A0ABQ5KHQ5_9EUKA</name>
<organism evidence="11 12">
    <name type="scientific">Aduncisulcus paluster</name>
    <dbReference type="NCBI Taxonomy" id="2918883"/>
    <lineage>
        <taxon>Eukaryota</taxon>
        <taxon>Metamonada</taxon>
        <taxon>Carpediemonas-like organisms</taxon>
        <taxon>Aduncisulcus</taxon>
    </lineage>
</organism>
<feature type="transmembrane region" description="Helical" evidence="9">
    <location>
        <begin position="23"/>
        <end position="43"/>
    </location>
</feature>
<keyword evidence="4" id="KW-0808">Transferase</keyword>
<keyword evidence="8" id="KW-0175">Coiled coil</keyword>
<keyword evidence="9" id="KW-0812">Transmembrane</keyword>
<evidence type="ECO:0000256" key="1">
    <source>
        <dbReference type="ARBA" id="ARBA00000085"/>
    </source>
</evidence>
<accession>A0ABQ5KHQ5</accession>
<dbReference type="EC" id="2.7.13.3" evidence="2"/>
<evidence type="ECO:0000256" key="4">
    <source>
        <dbReference type="ARBA" id="ARBA00022679"/>
    </source>
</evidence>
<dbReference type="InterPro" id="IPR011712">
    <property type="entry name" value="Sig_transdc_His_kin_sub3_dim/P"/>
</dbReference>
<evidence type="ECO:0000256" key="6">
    <source>
        <dbReference type="ARBA" id="ARBA00022777"/>
    </source>
</evidence>
<comment type="caution">
    <text evidence="11">The sequence shown here is derived from an EMBL/GenBank/DDBJ whole genome shotgun (WGS) entry which is preliminary data.</text>
</comment>
<evidence type="ECO:0000256" key="5">
    <source>
        <dbReference type="ARBA" id="ARBA00022741"/>
    </source>
</evidence>
<feature type="domain" description="Signal transduction histidine kinase subgroup 3 dimerisation and phosphoacceptor" evidence="10">
    <location>
        <begin position="111"/>
        <end position="173"/>
    </location>
</feature>
<keyword evidence="3" id="KW-0597">Phosphoprotein</keyword>
<evidence type="ECO:0000256" key="7">
    <source>
        <dbReference type="ARBA" id="ARBA00022840"/>
    </source>
</evidence>
<evidence type="ECO:0000256" key="8">
    <source>
        <dbReference type="SAM" id="Coils"/>
    </source>
</evidence>
<keyword evidence="6" id="KW-0418">Kinase</keyword>
<feature type="non-terminal residue" evidence="11">
    <location>
        <position position="1"/>
    </location>
</feature>
<evidence type="ECO:0000313" key="12">
    <source>
        <dbReference type="Proteomes" id="UP001057375"/>
    </source>
</evidence>
<dbReference type="Proteomes" id="UP001057375">
    <property type="component" value="Unassembled WGS sequence"/>
</dbReference>
<dbReference type="EMBL" id="BQXS01009860">
    <property type="protein sequence ID" value="GKT32036.1"/>
    <property type="molecule type" value="Genomic_DNA"/>
</dbReference>
<comment type="catalytic activity">
    <reaction evidence="1">
        <text>ATP + protein L-histidine = ADP + protein N-phospho-L-histidine.</text>
        <dbReference type="EC" id="2.7.13.3"/>
    </reaction>
</comment>
<keyword evidence="5" id="KW-0547">Nucleotide-binding</keyword>
<keyword evidence="9" id="KW-0472">Membrane</keyword>
<evidence type="ECO:0000256" key="2">
    <source>
        <dbReference type="ARBA" id="ARBA00012438"/>
    </source>
</evidence>
<keyword evidence="7" id="KW-0067">ATP-binding</keyword>
<dbReference type="Gene3D" id="6.10.250.2870">
    <property type="match status" value="1"/>
</dbReference>
<evidence type="ECO:0000313" key="11">
    <source>
        <dbReference type="EMBL" id="GKT32036.1"/>
    </source>
</evidence>
<dbReference type="InterPro" id="IPR050482">
    <property type="entry name" value="Sensor_HK_TwoCompSys"/>
</dbReference>
<dbReference type="PANTHER" id="PTHR24421:SF10">
    <property type="entry name" value="NITRATE_NITRITE SENSOR PROTEIN NARQ"/>
    <property type="match status" value="1"/>
</dbReference>
<sequence>AGFGGFACLILARIRGLSPKTESISYLVSELWIGLVIVGAGMYKYATLIQYKPAISTYAEALFFLLLNLMSIFIITLMQGLREERIKIMEANEKLKLYADEVRELTEIKTRADIAGKIHDGVGHNLTALIMQLEMTSHLLKNNPEMAVTHLEAAKETARDNLVQVRKAVKTLDRTYKSDSITELIKGFSNKTGVKISWEIDESLLQDFETKNCMYRAVQEAMTNA</sequence>
<gene>
    <name evidence="11" type="ORF">ADUPG1_006307</name>
</gene>